<accession>A0A182WB19</accession>
<reference evidence="3" key="1">
    <citation type="submission" date="2013-03" db="EMBL/GenBank/DDBJ databases">
        <title>The Genome Sequence of Anopheles minimus MINIMUS1.</title>
        <authorList>
            <consortium name="The Broad Institute Genomics Platform"/>
            <person name="Neafsey D.E."/>
            <person name="Walton C."/>
            <person name="Walker B."/>
            <person name="Young S.K."/>
            <person name="Zeng Q."/>
            <person name="Gargeya S."/>
            <person name="Fitzgerald M."/>
            <person name="Haas B."/>
            <person name="Abouelleil A."/>
            <person name="Allen A.W."/>
            <person name="Alvarado L."/>
            <person name="Arachchi H.M."/>
            <person name="Berlin A.M."/>
            <person name="Chapman S.B."/>
            <person name="Gainer-Dewar J."/>
            <person name="Goldberg J."/>
            <person name="Griggs A."/>
            <person name="Gujja S."/>
            <person name="Hansen M."/>
            <person name="Howarth C."/>
            <person name="Imamovic A."/>
            <person name="Ireland A."/>
            <person name="Larimer J."/>
            <person name="McCowan C."/>
            <person name="Murphy C."/>
            <person name="Pearson M."/>
            <person name="Poon T.W."/>
            <person name="Priest M."/>
            <person name="Roberts A."/>
            <person name="Saif S."/>
            <person name="Shea T."/>
            <person name="Sisk P."/>
            <person name="Sykes S."/>
            <person name="Wortman J."/>
            <person name="Nusbaum C."/>
            <person name="Birren B."/>
        </authorList>
    </citation>
    <scope>NUCLEOTIDE SEQUENCE [LARGE SCALE GENOMIC DNA]</scope>
    <source>
        <strain evidence="3">MINIMUS1</strain>
    </source>
</reference>
<feature type="chain" id="PRO_5013266564" evidence="1">
    <location>
        <begin position="17"/>
        <end position="135"/>
    </location>
</feature>
<keyword evidence="1" id="KW-0732">Signal</keyword>
<proteinExistence type="predicted"/>
<protein>
    <submittedName>
        <fullName evidence="2">Uncharacterized protein</fullName>
    </submittedName>
</protein>
<dbReference type="EnsemblMetazoa" id="AMIN007547-RA">
    <property type="protein sequence ID" value="AMIN007547-PA"/>
    <property type="gene ID" value="AMIN007547"/>
</dbReference>
<organism evidence="2 3">
    <name type="scientific">Anopheles minimus</name>
    <dbReference type="NCBI Taxonomy" id="112268"/>
    <lineage>
        <taxon>Eukaryota</taxon>
        <taxon>Metazoa</taxon>
        <taxon>Ecdysozoa</taxon>
        <taxon>Arthropoda</taxon>
        <taxon>Hexapoda</taxon>
        <taxon>Insecta</taxon>
        <taxon>Pterygota</taxon>
        <taxon>Neoptera</taxon>
        <taxon>Endopterygota</taxon>
        <taxon>Diptera</taxon>
        <taxon>Nematocera</taxon>
        <taxon>Culicoidea</taxon>
        <taxon>Culicidae</taxon>
        <taxon>Anophelinae</taxon>
        <taxon>Anopheles</taxon>
    </lineage>
</organism>
<feature type="signal peptide" evidence="1">
    <location>
        <begin position="1"/>
        <end position="16"/>
    </location>
</feature>
<name>A0A182WB19_9DIPT</name>
<keyword evidence="3" id="KW-1185">Reference proteome</keyword>
<dbReference type="Proteomes" id="UP000075920">
    <property type="component" value="Unassembled WGS sequence"/>
</dbReference>
<dbReference type="VEuPathDB" id="VectorBase:AMIN007547"/>
<dbReference type="AlphaFoldDB" id="A0A182WB19"/>
<sequence length="135" mass="12603">MKLFVVLFALLAVALAAPAAQFGFGYPGLGGDPYYGHGGHYGRPVGGGGFSGSQANAQSASFNIGLGGISGSFSNSNANSFGGGHGGGFGGSGAQASAQSGSFGGGLGGFGGSASSAQASANSFGGGGGGLFPFY</sequence>
<reference evidence="2" key="2">
    <citation type="submission" date="2020-05" db="UniProtKB">
        <authorList>
            <consortium name="EnsemblMetazoa"/>
        </authorList>
    </citation>
    <scope>IDENTIFICATION</scope>
    <source>
        <strain evidence="2">MINIMUS1</strain>
    </source>
</reference>
<evidence type="ECO:0000313" key="2">
    <source>
        <dbReference type="EnsemblMetazoa" id="AMIN007547-PA"/>
    </source>
</evidence>
<evidence type="ECO:0000313" key="3">
    <source>
        <dbReference type="Proteomes" id="UP000075920"/>
    </source>
</evidence>
<evidence type="ECO:0000256" key="1">
    <source>
        <dbReference type="SAM" id="SignalP"/>
    </source>
</evidence>